<dbReference type="PANTHER" id="PTHR37419:SF1">
    <property type="entry name" value="SERINE_THREONINE-PROTEIN KINASE TOXIN HIPA"/>
    <property type="match status" value="1"/>
</dbReference>
<evidence type="ECO:0000256" key="2">
    <source>
        <dbReference type="ARBA" id="ARBA00022679"/>
    </source>
</evidence>
<comment type="similarity">
    <text evidence="1">Belongs to the HipA Ser/Thr kinase family.</text>
</comment>
<name>A0A127V9I0_9SPHI</name>
<accession>A0A127V9I0</accession>
<keyword evidence="6" id="KW-1185">Reference proteome</keyword>
<dbReference type="Gene3D" id="1.10.1070.20">
    <property type="match status" value="1"/>
</dbReference>
<dbReference type="InterPro" id="IPR012893">
    <property type="entry name" value="HipA-like_C"/>
</dbReference>
<gene>
    <name evidence="5" type="ORF">AY601_0711</name>
</gene>
<evidence type="ECO:0000256" key="3">
    <source>
        <dbReference type="ARBA" id="ARBA00022777"/>
    </source>
</evidence>
<dbReference type="GO" id="GO:0005829">
    <property type="term" value="C:cytosol"/>
    <property type="evidence" value="ECO:0007669"/>
    <property type="project" value="TreeGrafter"/>
</dbReference>
<protein>
    <submittedName>
        <fullName evidence="5">Toxin HipA</fullName>
    </submittedName>
</protein>
<dbReference type="Pfam" id="PF07804">
    <property type="entry name" value="HipA_C"/>
    <property type="match status" value="1"/>
</dbReference>
<evidence type="ECO:0000313" key="5">
    <source>
        <dbReference type="EMBL" id="AMP97658.1"/>
    </source>
</evidence>
<organism evidence="5 6">
    <name type="scientific">Pedobacter cryoconitis</name>
    <dbReference type="NCBI Taxonomy" id="188932"/>
    <lineage>
        <taxon>Bacteria</taxon>
        <taxon>Pseudomonadati</taxon>
        <taxon>Bacteroidota</taxon>
        <taxon>Sphingobacteriia</taxon>
        <taxon>Sphingobacteriales</taxon>
        <taxon>Sphingobacteriaceae</taxon>
        <taxon>Pedobacter</taxon>
    </lineage>
</organism>
<dbReference type="KEGG" id="pcm:AY601_0711"/>
<dbReference type="OrthoDB" id="9805913at2"/>
<keyword evidence="2" id="KW-0808">Transferase</keyword>
<dbReference type="EMBL" id="CP014504">
    <property type="protein sequence ID" value="AMP97658.1"/>
    <property type="molecule type" value="Genomic_DNA"/>
</dbReference>
<evidence type="ECO:0000259" key="4">
    <source>
        <dbReference type="Pfam" id="PF07804"/>
    </source>
</evidence>
<dbReference type="AlphaFoldDB" id="A0A127V9I0"/>
<proteinExistence type="inferred from homology"/>
<dbReference type="PATRIC" id="fig|188932.3.peg.728"/>
<dbReference type="GO" id="GO:0004674">
    <property type="term" value="F:protein serine/threonine kinase activity"/>
    <property type="evidence" value="ECO:0007669"/>
    <property type="project" value="TreeGrafter"/>
</dbReference>
<dbReference type="InterPro" id="IPR052028">
    <property type="entry name" value="HipA_Ser/Thr_kinase"/>
</dbReference>
<dbReference type="Proteomes" id="UP000071561">
    <property type="component" value="Chromosome"/>
</dbReference>
<keyword evidence="3" id="KW-0418">Kinase</keyword>
<sequence>MANCLFCYRPVESGLAYHASCCKKFFGIEKLPELKLDKELLDKLAEETVNKRIAVTGVQPKLSLDLESIEVGKRLTIVGLWGRYILKPQNAELAQMPEVEDLTMHLAKLFRIRTCEHCLIPTADGRLAYVAKRFDRKDNAKIHMEDFCQLGGFQTEQKYDSSYERCGKLINLYCTNKGLDLFSYFELLVFSFLSGNSDMHMKNFAILYPGNEIVFSPAYDLVNSALVFPKDKDDMAMLLSGKKRNIKLKDFQNLASSLGLSTKIFTRIINKLTGKEVEVFDLIDRSFLSKEYKAQYKKIWLERTARLH</sequence>
<feature type="domain" description="HipA-like C-terminal" evidence="4">
    <location>
        <begin position="54"/>
        <end position="274"/>
    </location>
</feature>
<evidence type="ECO:0000256" key="1">
    <source>
        <dbReference type="ARBA" id="ARBA00010164"/>
    </source>
</evidence>
<reference evidence="5 6" key="1">
    <citation type="submission" date="2016-03" db="EMBL/GenBank/DDBJ databases">
        <title>Complete genome sequence of Pedobacter cryoconitis PAMC 27485.</title>
        <authorList>
            <person name="Lee J."/>
            <person name="Kim O.-S."/>
        </authorList>
    </citation>
    <scope>NUCLEOTIDE SEQUENCE [LARGE SCALE GENOMIC DNA]</scope>
    <source>
        <strain evidence="5 6">PAMC 27485</strain>
    </source>
</reference>
<dbReference type="PANTHER" id="PTHR37419">
    <property type="entry name" value="SERINE/THREONINE-PROTEIN KINASE TOXIN HIPA"/>
    <property type="match status" value="1"/>
</dbReference>
<evidence type="ECO:0000313" key="6">
    <source>
        <dbReference type="Proteomes" id="UP000071561"/>
    </source>
</evidence>